<dbReference type="InParanoid" id="A0A5J5F3T3"/>
<dbReference type="Pfam" id="PF00271">
    <property type="entry name" value="Helicase_C"/>
    <property type="match status" value="1"/>
</dbReference>
<reference evidence="7 8" key="1">
    <citation type="submission" date="2019-09" db="EMBL/GenBank/DDBJ databases">
        <title>Draft genome of the ectomycorrhizal ascomycete Sphaerosporella brunnea.</title>
        <authorList>
            <consortium name="DOE Joint Genome Institute"/>
            <person name="Benucci G.M."/>
            <person name="Marozzi G."/>
            <person name="Antonielli L."/>
            <person name="Sanchez S."/>
            <person name="Marco P."/>
            <person name="Wang X."/>
            <person name="Falini L.B."/>
            <person name="Barry K."/>
            <person name="Haridas S."/>
            <person name="Lipzen A."/>
            <person name="Labutti K."/>
            <person name="Grigoriev I.V."/>
            <person name="Murat C."/>
            <person name="Martin F."/>
            <person name="Albertini E."/>
            <person name="Donnini D."/>
            <person name="Bonito G."/>
        </authorList>
    </citation>
    <scope>NUCLEOTIDE SEQUENCE [LARGE SCALE GENOMIC DNA]</scope>
    <source>
        <strain evidence="7 8">Sb_GMNB300</strain>
    </source>
</reference>
<organism evidence="7 8">
    <name type="scientific">Sphaerosporella brunnea</name>
    <dbReference type="NCBI Taxonomy" id="1250544"/>
    <lineage>
        <taxon>Eukaryota</taxon>
        <taxon>Fungi</taxon>
        <taxon>Dikarya</taxon>
        <taxon>Ascomycota</taxon>
        <taxon>Pezizomycotina</taxon>
        <taxon>Pezizomycetes</taxon>
        <taxon>Pezizales</taxon>
        <taxon>Pyronemataceae</taxon>
        <taxon>Sphaerosporella</taxon>
    </lineage>
</organism>
<dbReference type="InterPro" id="IPR038718">
    <property type="entry name" value="SNF2-like_sf"/>
</dbReference>
<keyword evidence="8" id="KW-1185">Reference proteome</keyword>
<keyword evidence="2 7" id="KW-0378">Hydrolase</keyword>
<dbReference type="Pfam" id="PF00176">
    <property type="entry name" value="SNF2-rel_dom"/>
    <property type="match status" value="1"/>
</dbReference>
<evidence type="ECO:0000259" key="5">
    <source>
        <dbReference type="PROSITE" id="PS51192"/>
    </source>
</evidence>
<dbReference type="InterPro" id="IPR050628">
    <property type="entry name" value="SNF2_RAD54_helicase_TF"/>
</dbReference>
<evidence type="ECO:0000259" key="6">
    <source>
        <dbReference type="PROSITE" id="PS51194"/>
    </source>
</evidence>
<dbReference type="InterPro" id="IPR000330">
    <property type="entry name" value="SNF2_N"/>
</dbReference>
<dbReference type="InterPro" id="IPR014001">
    <property type="entry name" value="Helicase_ATP-bd"/>
</dbReference>
<dbReference type="CDD" id="cd18793">
    <property type="entry name" value="SF2_C_SNF"/>
    <property type="match status" value="1"/>
</dbReference>
<keyword evidence="3" id="KW-0067">ATP-binding</keyword>
<feature type="domain" description="Helicase C-terminal" evidence="6">
    <location>
        <begin position="721"/>
        <end position="881"/>
    </location>
</feature>
<name>A0A5J5F3T3_9PEZI</name>
<evidence type="ECO:0000256" key="1">
    <source>
        <dbReference type="ARBA" id="ARBA00022741"/>
    </source>
</evidence>
<evidence type="ECO:0000313" key="8">
    <source>
        <dbReference type="Proteomes" id="UP000326924"/>
    </source>
</evidence>
<keyword evidence="1" id="KW-0547">Nucleotide-binding</keyword>
<dbReference type="InterPro" id="IPR001650">
    <property type="entry name" value="Helicase_C-like"/>
</dbReference>
<dbReference type="PROSITE" id="PS51194">
    <property type="entry name" value="HELICASE_CTER"/>
    <property type="match status" value="1"/>
</dbReference>
<evidence type="ECO:0000256" key="3">
    <source>
        <dbReference type="ARBA" id="ARBA00022840"/>
    </source>
</evidence>
<proteinExistence type="predicted"/>
<feature type="domain" description="Helicase ATP-binding" evidence="5">
    <location>
        <begin position="296"/>
        <end position="485"/>
    </location>
</feature>
<dbReference type="Gene3D" id="3.40.50.300">
    <property type="entry name" value="P-loop containing nucleotide triphosphate hydrolases"/>
    <property type="match status" value="1"/>
</dbReference>
<evidence type="ECO:0000313" key="7">
    <source>
        <dbReference type="EMBL" id="KAA8910697.1"/>
    </source>
</evidence>
<dbReference type="PROSITE" id="PS51192">
    <property type="entry name" value="HELICASE_ATP_BIND_1"/>
    <property type="match status" value="1"/>
</dbReference>
<feature type="region of interest" description="Disordered" evidence="4">
    <location>
        <begin position="17"/>
        <end position="40"/>
    </location>
</feature>
<dbReference type="InterPro" id="IPR049730">
    <property type="entry name" value="SNF2/RAD54-like_C"/>
</dbReference>
<dbReference type="GO" id="GO:0005737">
    <property type="term" value="C:cytoplasm"/>
    <property type="evidence" value="ECO:0007669"/>
    <property type="project" value="TreeGrafter"/>
</dbReference>
<dbReference type="SMART" id="SM00487">
    <property type="entry name" value="DEXDc"/>
    <property type="match status" value="1"/>
</dbReference>
<dbReference type="SUPFAM" id="SSF52540">
    <property type="entry name" value="P-loop containing nucleoside triphosphate hydrolases"/>
    <property type="match status" value="2"/>
</dbReference>
<feature type="compositionally biased region" description="Acidic residues" evidence="4">
    <location>
        <begin position="681"/>
        <end position="703"/>
    </location>
</feature>
<feature type="compositionally biased region" description="Basic and acidic residues" evidence="4">
    <location>
        <begin position="177"/>
        <end position="195"/>
    </location>
</feature>
<dbReference type="InterPro" id="IPR027417">
    <property type="entry name" value="P-loop_NTPase"/>
</dbReference>
<sequence>MTPQITAEFLATIPVADLSEPGTAKPIPSRKRASDDLPLAKHPRLDVEVIELSSEESGDSYVDDDDDDDDVAHSFEAFSLRPSSNFQESQDLSWLNRAAGFADNLQAHRDRCRRGASSQPPQPEELLKSLLDDLGNEDDDAPVGHRTRAAAARKRRRLGAAELEAAAALSDEEDDASGEHDRDAVDPEEEIKTDRANIEAAAERLELRKTTVVVTRREEIVQAGREGVGDKGAGDEGAGDEEDEMEYINQSQLGSKEATRQFREVKETRTMYQASGMRTSLLDHQVLGVDWMVKHELKKTRPFGGLVADAMGLGKTIQSIATMCINGPIEPDDPKCTLIVAPPALLEQWKDEIQRHCRKGRFSVHIHHGAARITKPAELAKKDVVLCTYHAIWNSYPKRPKDRKRMTNKEYENWWNKAWDTRGVFHRVRFWRVILDECHIIKNRRGQISEACQHLRAVNTWALSGTPVQNSVDDIYPILSFLQHPTCSNWEAFRALVPAKASSIVRAQRVQALLKGHIMRRTKQQSLLGKPLITLPKKRIRMVELVLSEEEMAFYGAIEQQAIDRINNYMRKGTEMQHATGILVMLLRLRQVCDHPYLALAMVNRVLTSGYLHPIHPNRISNARNNNSPEPFDFAEFLRAGDGSMLKDNPTILSRLIQAAKDRRPGRNTTRTGRKRRLDDGDADDGSEAFDEGMGDDDDDDPSSDWQSSGLEFMHSSKTKAIQQQLAEWRLNHPNDKIVLFSQFTKMLDIIEKVLDDDTGLEWGYTRYQGGMSMSQRQDSLNEFRNDPHCHIMLMSIRAGGVGLNLVEANLIVCVDLWWNAAVELQAFDRVHRLGQKKEVYITRFVTKDTVEERILRLQKAKLNVAKAVLGEGRMSLGKLTREELLGLFGTLRMHRGRMVLRAYGDEGKDESDDDDDEE</sequence>
<evidence type="ECO:0000256" key="2">
    <source>
        <dbReference type="ARBA" id="ARBA00022801"/>
    </source>
</evidence>
<dbReference type="GO" id="GO:0016787">
    <property type="term" value="F:hydrolase activity"/>
    <property type="evidence" value="ECO:0007669"/>
    <property type="project" value="UniProtKB-KW"/>
</dbReference>
<comment type="caution">
    <text evidence="7">The sequence shown here is derived from an EMBL/GenBank/DDBJ whole genome shotgun (WGS) entry which is preliminary data.</text>
</comment>
<gene>
    <name evidence="7" type="ORF">FN846DRAFT_888238</name>
</gene>
<dbReference type="CDD" id="cd18008">
    <property type="entry name" value="DEXDc_SHPRH-like"/>
    <property type="match status" value="1"/>
</dbReference>
<dbReference type="GO" id="GO:0008094">
    <property type="term" value="F:ATP-dependent activity, acting on DNA"/>
    <property type="evidence" value="ECO:0007669"/>
    <property type="project" value="TreeGrafter"/>
</dbReference>
<dbReference type="Gene3D" id="3.40.50.10810">
    <property type="entry name" value="Tandem AAA-ATPase domain"/>
    <property type="match status" value="1"/>
</dbReference>
<feature type="region of interest" description="Disordered" evidence="4">
    <location>
        <begin position="166"/>
        <end position="195"/>
    </location>
</feature>
<feature type="region of interest" description="Disordered" evidence="4">
    <location>
        <begin position="657"/>
        <end position="710"/>
    </location>
</feature>
<dbReference type="EMBL" id="VXIS01000043">
    <property type="protein sequence ID" value="KAA8910697.1"/>
    <property type="molecule type" value="Genomic_DNA"/>
</dbReference>
<protein>
    <submittedName>
        <fullName evidence="7">P-loop containing nucleoside triphosphate hydrolase protein</fullName>
    </submittedName>
</protein>
<dbReference type="GO" id="GO:0005524">
    <property type="term" value="F:ATP binding"/>
    <property type="evidence" value="ECO:0007669"/>
    <property type="project" value="UniProtKB-KW"/>
</dbReference>
<evidence type="ECO:0000256" key="4">
    <source>
        <dbReference type="SAM" id="MobiDB-lite"/>
    </source>
</evidence>
<accession>A0A5J5F3T3</accession>
<dbReference type="OrthoDB" id="1699231at2759"/>
<dbReference type="SMART" id="SM00490">
    <property type="entry name" value="HELICc"/>
    <property type="match status" value="1"/>
</dbReference>
<dbReference type="GO" id="GO:0000724">
    <property type="term" value="P:double-strand break repair via homologous recombination"/>
    <property type="evidence" value="ECO:0007669"/>
    <property type="project" value="TreeGrafter"/>
</dbReference>
<dbReference type="AlphaFoldDB" id="A0A5J5F3T3"/>
<dbReference type="PANTHER" id="PTHR45626:SF16">
    <property type="entry name" value="ATP-DEPENDENT HELICASE ULS1"/>
    <property type="match status" value="1"/>
</dbReference>
<dbReference type="PANTHER" id="PTHR45626">
    <property type="entry name" value="TRANSCRIPTION TERMINATION FACTOR 2-RELATED"/>
    <property type="match status" value="1"/>
</dbReference>
<dbReference type="PROSITE" id="PS50096">
    <property type="entry name" value="IQ"/>
    <property type="match status" value="1"/>
</dbReference>
<dbReference type="GO" id="GO:0005634">
    <property type="term" value="C:nucleus"/>
    <property type="evidence" value="ECO:0007669"/>
    <property type="project" value="TreeGrafter"/>
</dbReference>
<dbReference type="Proteomes" id="UP000326924">
    <property type="component" value="Unassembled WGS sequence"/>
</dbReference>